<sequence>MKTPPNLLFSGQVVNIAVYEVACIEDAIDIRVFLGSRMVVNFAGSRIDVAKGVNVGSAPRAGVGGTHPPHVTVLGEAMVAIPVARLHNDARSFRRLDKCDGV</sequence>
<protein>
    <submittedName>
        <fullName evidence="1">Uncharacterized protein</fullName>
    </submittedName>
</protein>
<dbReference type="EMBL" id="BGZK01000246">
    <property type="protein sequence ID" value="GBP31399.1"/>
    <property type="molecule type" value="Genomic_DNA"/>
</dbReference>
<evidence type="ECO:0000313" key="1">
    <source>
        <dbReference type="EMBL" id="GBP31399.1"/>
    </source>
</evidence>
<proteinExistence type="predicted"/>
<dbReference type="AlphaFoldDB" id="A0A4C1UYU3"/>
<evidence type="ECO:0000313" key="2">
    <source>
        <dbReference type="Proteomes" id="UP000299102"/>
    </source>
</evidence>
<gene>
    <name evidence="1" type="ORF">EVAR_17887_1</name>
</gene>
<accession>A0A4C1UYU3</accession>
<dbReference type="Proteomes" id="UP000299102">
    <property type="component" value="Unassembled WGS sequence"/>
</dbReference>
<reference evidence="1 2" key="1">
    <citation type="journal article" date="2019" name="Commun. Biol.">
        <title>The bagworm genome reveals a unique fibroin gene that provides high tensile strength.</title>
        <authorList>
            <person name="Kono N."/>
            <person name="Nakamura H."/>
            <person name="Ohtoshi R."/>
            <person name="Tomita M."/>
            <person name="Numata K."/>
            <person name="Arakawa K."/>
        </authorList>
    </citation>
    <scope>NUCLEOTIDE SEQUENCE [LARGE SCALE GENOMIC DNA]</scope>
</reference>
<keyword evidence="2" id="KW-1185">Reference proteome</keyword>
<organism evidence="1 2">
    <name type="scientific">Eumeta variegata</name>
    <name type="common">Bagworm moth</name>
    <name type="synonym">Eumeta japonica</name>
    <dbReference type="NCBI Taxonomy" id="151549"/>
    <lineage>
        <taxon>Eukaryota</taxon>
        <taxon>Metazoa</taxon>
        <taxon>Ecdysozoa</taxon>
        <taxon>Arthropoda</taxon>
        <taxon>Hexapoda</taxon>
        <taxon>Insecta</taxon>
        <taxon>Pterygota</taxon>
        <taxon>Neoptera</taxon>
        <taxon>Endopterygota</taxon>
        <taxon>Lepidoptera</taxon>
        <taxon>Glossata</taxon>
        <taxon>Ditrysia</taxon>
        <taxon>Tineoidea</taxon>
        <taxon>Psychidae</taxon>
        <taxon>Oiketicinae</taxon>
        <taxon>Eumeta</taxon>
    </lineage>
</organism>
<comment type="caution">
    <text evidence="1">The sequence shown here is derived from an EMBL/GenBank/DDBJ whole genome shotgun (WGS) entry which is preliminary data.</text>
</comment>
<name>A0A4C1UYU3_EUMVA</name>